<dbReference type="Proteomes" id="UP000185944">
    <property type="component" value="Unassembled WGS sequence"/>
</dbReference>
<dbReference type="GO" id="GO:0000786">
    <property type="term" value="C:nucleosome"/>
    <property type="evidence" value="ECO:0007669"/>
    <property type="project" value="InterPro"/>
</dbReference>
<proteinExistence type="inferred from homology"/>
<dbReference type="AlphaFoldDB" id="A0A177EDW3"/>
<feature type="region of interest" description="Disordered" evidence="2">
    <location>
        <begin position="1"/>
        <end position="53"/>
    </location>
</feature>
<dbReference type="InterPro" id="IPR000558">
    <property type="entry name" value="Histone_H2B"/>
</dbReference>
<reference evidence="3 4" key="1">
    <citation type="submission" date="2016-02" db="EMBL/GenBank/DDBJ databases">
        <title>Discovery of a natural microsporidian pathogen with a broad tissue tropism in Caenorhabditis elegans.</title>
        <authorList>
            <person name="Luallen R.J."/>
            <person name="Reinke A.W."/>
            <person name="Tong L."/>
            <person name="Botts M.R."/>
            <person name="Felix M.-A."/>
            <person name="Troemel E.R."/>
        </authorList>
    </citation>
    <scope>NUCLEOTIDE SEQUENCE [LARGE SCALE GENOMIC DNA]</scope>
    <source>
        <strain evidence="3 4">JUm2807</strain>
    </source>
</reference>
<dbReference type="GeneID" id="93648087"/>
<dbReference type="STRING" id="1805483.A0A177EDW3"/>
<sequence length="141" mass="15126">MNKSIEGSKSAQGSKSAEKRPAGKAPSKGIGSADKKKGKQHTQKGHYNFRSSVKRMLKTTYQASPTQVSGPVVESLCNIVHDIIERVALECATLARKVGKQTINLEEVTSASQVNLTGELRSHALKEIKEAVAKVPAKSSK</sequence>
<comment type="caution">
    <text evidence="3">The sequence shown here is derived from an EMBL/GenBank/DDBJ whole genome shotgun (WGS) entry which is preliminary data.</text>
</comment>
<dbReference type="SUPFAM" id="SSF47113">
    <property type="entry name" value="Histone-fold"/>
    <property type="match status" value="1"/>
</dbReference>
<dbReference type="SMART" id="SM00427">
    <property type="entry name" value="H2B"/>
    <property type="match status" value="1"/>
</dbReference>
<dbReference type="OrthoDB" id="2191729at2759"/>
<feature type="compositionally biased region" description="Polar residues" evidence="2">
    <location>
        <begin position="1"/>
        <end position="15"/>
    </location>
</feature>
<dbReference type="GO" id="GO:0046982">
    <property type="term" value="F:protein heterodimerization activity"/>
    <property type="evidence" value="ECO:0007669"/>
    <property type="project" value="InterPro"/>
</dbReference>
<keyword evidence="4" id="KW-1185">Reference proteome</keyword>
<dbReference type="GO" id="GO:0003677">
    <property type="term" value="F:DNA binding"/>
    <property type="evidence" value="ECO:0007669"/>
    <property type="project" value="InterPro"/>
</dbReference>
<dbReference type="Gene3D" id="1.10.20.10">
    <property type="entry name" value="Histone, subunit A"/>
    <property type="match status" value="1"/>
</dbReference>
<name>A0A177EDW3_9MICR</name>
<evidence type="ECO:0000313" key="4">
    <source>
        <dbReference type="Proteomes" id="UP000185944"/>
    </source>
</evidence>
<dbReference type="RefSeq" id="XP_067544629.1">
    <property type="nucleotide sequence ID" value="XM_067689155.1"/>
</dbReference>
<evidence type="ECO:0000256" key="2">
    <source>
        <dbReference type="SAM" id="MobiDB-lite"/>
    </source>
</evidence>
<dbReference type="GO" id="GO:0030527">
    <property type="term" value="F:structural constituent of chromatin"/>
    <property type="evidence" value="ECO:0007669"/>
    <property type="project" value="InterPro"/>
</dbReference>
<organism evidence="3 4">
    <name type="scientific">Nematocida displodere</name>
    <dbReference type="NCBI Taxonomy" id="1805483"/>
    <lineage>
        <taxon>Eukaryota</taxon>
        <taxon>Fungi</taxon>
        <taxon>Fungi incertae sedis</taxon>
        <taxon>Microsporidia</taxon>
        <taxon>Nematocida</taxon>
    </lineage>
</organism>
<dbReference type="PANTHER" id="PTHR23428">
    <property type="entry name" value="HISTONE H2B"/>
    <property type="match status" value="1"/>
</dbReference>
<dbReference type="EMBL" id="LTDL01000037">
    <property type="protein sequence ID" value="OAG30154.1"/>
    <property type="molecule type" value="Genomic_DNA"/>
</dbReference>
<dbReference type="VEuPathDB" id="MicrosporidiaDB:NEDG_01737"/>
<evidence type="ECO:0000313" key="3">
    <source>
        <dbReference type="EMBL" id="OAG30154.1"/>
    </source>
</evidence>
<protein>
    <submittedName>
        <fullName evidence="3">Histone H2B</fullName>
    </submittedName>
</protein>
<dbReference type="InterPro" id="IPR009072">
    <property type="entry name" value="Histone-fold"/>
</dbReference>
<accession>A0A177EDW3</accession>
<comment type="similarity">
    <text evidence="1">Belongs to the histone H2B family.</text>
</comment>
<evidence type="ECO:0000256" key="1">
    <source>
        <dbReference type="ARBA" id="ARBA00006846"/>
    </source>
</evidence>
<gene>
    <name evidence="3" type="ORF">NEDG_01737</name>
</gene>